<keyword evidence="2" id="KW-1133">Transmembrane helix</keyword>
<evidence type="ECO:0000313" key="3">
    <source>
        <dbReference type="EMBL" id="KAK3896759.1"/>
    </source>
</evidence>
<keyword evidence="2" id="KW-0472">Membrane</keyword>
<protein>
    <submittedName>
        <fullName evidence="3">Uncharacterized protein</fullName>
    </submittedName>
</protein>
<evidence type="ECO:0000313" key="4">
    <source>
        <dbReference type="Proteomes" id="UP001303889"/>
    </source>
</evidence>
<accession>A0AAN6MAV2</accession>
<dbReference type="PANTHER" id="PTHR36205:SF2">
    <property type="entry name" value="MAJOR FACILITATOR SUPERFAMILY TRANSPORTER"/>
    <property type="match status" value="1"/>
</dbReference>
<proteinExistence type="predicted"/>
<evidence type="ECO:0000256" key="2">
    <source>
        <dbReference type="SAM" id="Phobius"/>
    </source>
</evidence>
<dbReference type="InterPro" id="IPR021822">
    <property type="entry name" value="DUF3405"/>
</dbReference>
<dbReference type="EMBL" id="MU856414">
    <property type="protein sequence ID" value="KAK3896759.1"/>
    <property type="molecule type" value="Genomic_DNA"/>
</dbReference>
<evidence type="ECO:0000256" key="1">
    <source>
        <dbReference type="SAM" id="MobiDB-lite"/>
    </source>
</evidence>
<keyword evidence="4" id="KW-1185">Reference proteome</keyword>
<sequence length="654" mass="71582">MLSNAIQQPPRVLLFSLAAAVSLLLATAFLLSLGSPTPVEKLPAANHPPPPVSTPIIRPATDRDTRIKEWPAAPPRVACPGPGHANDGHLHETILDGLPYPRPLFGSYTTLNLSQTWLTASSRYGPYGFRSPWNSTTDWTALQNACLALNAHRLANSTALSPGQPRFRLRGADETLPPPKADDSPTPAGTASRTAIVFRAWEGYVYTPEDLANLRATTAETGLRMGGEYSVFLLVDVKNSSRGVFTSPAAYQRALEELVPAEFRGMAVLFDETLLKSWYGRVGTHDATYQIMQPLQLFGAFYPEFGHVWQLELDLRFTGHAGRYLGALEEWGRRQPRKQAAERSTWFYMEGVHGEYGELVGAVNDSVAGGGGIGWGGVKVPEISSPIGPTPPVADPREDNFEWGVGDEADFIALVPCASMPHLRDWAWRNWQRGFRARPPGWMCQPAMGRASRALLGAVHHAQAERGLAMHSEATLSSFALWHGLKLVAPPQPIFQDPRWDPAAMNEVYNGAGKVAEHKTKGMVGMANGEVMYHMSPWDEVTQAASFWWGSAFPGRIYDAWLDRAGNGTAEVPYLLWKSPDGEVYAPNMMLHPIKTNKNMPLAGDGLVWVAIGSGVVGLVLGLGGVGYWWWRRRTRRGSGSGGSYALLKRDDSD</sequence>
<dbReference type="PANTHER" id="PTHR36205">
    <property type="entry name" value="CHROMOSOME 19, WHOLE GENOME SHOTGUN SEQUENCE"/>
    <property type="match status" value="1"/>
</dbReference>
<feature type="region of interest" description="Disordered" evidence="1">
    <location>
        <begin position="160"/>
        <end position="191"/>
    </location>
</feature>
<feature type="transmembrane region" description="Helical" evidence="2">
    <location>
        <begin position="607"/>
        <end position="631"/>
    </location>
</feature>
<organism evidence="3 4">
    <name type="scientific">Staphylotrichum tortipilum</name>
    <dbReference type="NCBI Taxonomy" id="2831512"/>
    <lineage>
        <taxon>Eukaryota</taxon>
        <taxon>Fungi</taxon>
        <taxon>Dikarya</taxon>
        <taxon>Ascomycota</taxon>
        <taxon>Pezizomycotina</taxon>
        <taxon>Sordariomycetes</taxon>
        <taxon>Sordariomycetidae</taxon>
        <taxon>Sordariales</taxon>
        <taxon>Chaetomiaceae</taxon>
        <taxon>Staphylotrichum</taxon>
    </lineage>
</organism>
<dbReference type="Pfam" id="PF11885">
    <property type="entry name" value="DUF3405"/>
    <property type="match status" value="1"/>
</dbReference>
<gene>
    <name evidence="3" type="ORF">C8A05DRAFT_39692</name>
</gene>
<reference evidence="3" key="2">
    <citation type="submission" date="2023-05" db="EMBL/GenBank/DDBJ databases">
        <authorList>
            <consortium name="Lawrence Berkeley National Laboratory"/>
            <person name="Steindorff A."/>
            <person name="Hensen N."/>
            <person name="Bonometti L."/>
            <person name="Westerberg I."/>
            <person name="Brannstrom I.O."/>
            <person name="Guillou S."/>
            <person name="Cros-Aarteil S."/>
            <person name="Calhoun S."/>
            <person name="Haridas S."/>
            <person name="Kuo A."/>
            <person name="Mondo S."/>
            <person name="Pangilinan J."/>
            <person name="Riley R."/>
            <person name="Labutti K."/>
            <person name="Andreopoulos B."/>
            <person name="Lipzen A."/>
            <person name="Chen C."/>
            <person name="Yanf M."/>
            <person name="Daum C."/>
            <person name="Ng V."/>
            <person name="Clum A."/>
            <person name="Ohm R."/>
            <person name="Martin F."/>
            <person name="Silar P."/>
            <person name="Natvig D."/>
            <person name="Lalanne C."/>
            <person name="Gautier V."/>
            <person name="Ament-Velasquez S.L."/>
            <person name="Kruys A."/>
            <person name="Hutchinson M.I."/>
            <person name="Powell A.J."/>
            <person name="Barry K."/>
            <person name="Miller A.N."/>
            <person name="Grigoriev I.V."/>
            <person name="Debuchy R."/>
            <person name="Gladieux P."/>
            <person name="Thoren M.H."/>
            <person name="Johannesson H."/>
        </authorList>
    </citation>
    <scope>NUCLEOTIDE SEQUENCE</scope>
    <source>
        <strain evidence="3">CBS 103.79</strain>
    </source>
</reference>
<name>A0AAN6MAV2_9PEZI</name>
<reference evidence="3" key="1">
    <citation type="journal article" date="2023" name="Mol. Phylogenet. Evol.">
        <title>Genome-scale phylogeny and comparative genomics of the fungal order Sordariales.</title>
        <authorList>
            <person name="Hensen N."/>
            <person name="Bonometti L."/>
            <person name="Westerberg I."/>
            <person name="Brannstrom I.O."/>
            <person name="Guillou S."/>
            <person name="Cros-Aarteil S."/>
            <person name="Calhoun S."/>
            <person name="Haridas S."/>
            <person name="Kuo A."/>
            <person name="Mondo S."/>
            <person name="Pangilinan J."/>
            <person name="Riley R."/>
            <person name="LaButti K."/>
            <person name="Andreopoulos B."/>
            <person name="Lipzen A."/>
            <person name="Chen C."/>
            <person name="Yan M."/>
            <person name="Daum C."/>
            <person name="Ng V."/>
            <person name="Clum A."/>
            <person name="Steindorff A."/>
            <person name="Ohm R.A."/>
            <person name="Martin F."/>
            <person name="Silar P."/>
            <person name="Natvig D.O."/>
            <person name="Lalanne C."/>
            <person name="Gautier V."/>
            <person name="Ament-Velasquez S.L."/>
            <person name="Kruys A."/>
            <person name="Hutchinson M.I."/>
            <person name="Powell A.J."/>
            <person name="Barry K."/>
            <person name="Miller A.N."/>
            <person name="Grigoriev I.V."/>
            <person name="Debuchy R."/>
            <person name="Gladieux P."/>
            <person name="Hiltunen Thoren M."/>
            <person name="Johannesson H."/>
        </authorList>
    </citation>
    <scope>NUCLEOTIDE SEQUENCE</scope>
    <source>
        <strain evidence="3">CBS 103.79</strain>
    </source>
</reference>
<dbReference type="AlphaFoldDB" id="A0AAN6MAV2"/>
<dbReference type="Proteomes" id="UP001303889">
    <property type="component" value="Unassembled WGS sequence"/>
</dbReference>
<comment type="caution">
    <text evidence="3">The sequence shown here is derived from an EMBL/GenBank/DDBJ whole genome shotgun (WGS) entry which is preliminary data.</text>
</comment>
<keyword evidence="2" id="KW-0812">Transmembrane</keyword>